<proteinExistence type="predicted"/>
<feature type="coiled-coil region" evidence="1">
    <location>
        <begin position="148"/>
        <end position="175"/>
    </location>
</feature>
<dbReference type="AlphaFoldDB" id="X1QPW8"/>
<protein>
    <submittedName>
        <fullName evidence="3">Uncharacterized protein</fullName>
    </submittedName>
</protein>
<name>X1QPW8_9ZZZZ</name>
<reference evidence="3" key="1">
    <citation type="journal article" date="2014" name="Front. Microbiol.">
        <title>High frequency of phylogenetically diverse reductive dehalogenase-homologous genes in deep subseafloor sedimentary metagenomes.</title>
        <authorList>
            <person name="Kawai M."/>
            <person name="Futagami T."/>
            <person name="Toyoda A."/>
            <person name="Takaki Y."/>
            <person name="Nishi S."/>
            <person name="Hori S."/>
            <person name="Arai W."/>
            <person name="Tsubouchi T."/>
            <person name="Morono Y."/>
            <person name="Uchiyama I."/>
            <person name="Ito T."/>
            <person name="Fujiyama A."/>
            <person name="Inagaki F."/>
            <person name="Takami H."/>
        </authorList>
    </citation>
    <scope>NUCLEOTIDE SEQUENCE</scope>
    <source>
        <strain evidence="3">Expedition CK06-06</strain>
    </source>
</reference>
<evidence type="ECO:0000256" key="1">
    <source>
        <dbReference type="SAM" id="Coils"/>
    </source>
</evidence>
<evidence type="ECO:0000313" key="3">
    <source>
        <dbReference type="EMBL" id="GAI56841.1"/>
    </source>
</evidence>
<feature type="region of interest" description="Disordered" evidence="2">
    <location>
        <begin position="31"/>
        <end position="60"/>
    </location>
</feature>
<gene>
    <name evidence="3" type="ORF">S06H3_57019</name>
</gene>
<dbReference type="EMBL" id="BARV01036745">
    <property type="protein sequence ID" value="GAI56841.1"/>
    <property type="molecule type" value="Genomic_DNA"/>
</dbReference>
<comment type="caution">
    <text evidence="3">The sequence shown here is derived from an EMBL/GenBank/DDBJ whole genome shotgun (WGS) entry which is preliminary data.</text>
</comment>
<feature type="compositionally biased region" description="Basic and acidic residues" evidence="2">
    <location>
        <begin position="40"/>
        <end position="60"/>
    </location>
</feature>
<sequence length="204" mass="22930">CVRMEEGNRTSSEKSALRYFAGYLKPFRRQEKAPGAGGKRAPDAVIKETGMKEKKPGVEREKTDIMKIEEMSLEDRQLAEQLYNSAGLDPLVDAGLKDYDRRLPQEDKLINRVLGPRTSDMQAYGGAVAKRVAFAIYTLLNKQYGGKVGDLRSHIMALEEQRDRANANYDELMGRVVGILGNEYKELRIDSNALMERLTAQASK</sequence>
<evidence type="ECO:0000256" key="2">
    <source>
        <dbReference type="SAM" id="MobiDB-lite"/>
    </source>
</evidence>
<organism evidence="3">
    <name type="scientific">marine sediment metagenome</name>
    <dbReference type="NCBI Taxonomy" id="412755"/>
    <lineage>
        <taxon>unclassified sequences</taxon>
        <taxon>metagenomes</taxon>
        <taxon>ecological metagenomes</taxon>
    </lineage>
</organism>
<feature type="non-terminal residue" evidence="3">
    <location>
        <position position="1"/>
    </location>
</feature>
<accession>X1QPW8</accession>
<keyword evidence="1" id="KW-0175">Coiled coil</keyword>